<sequence>MVLLFLSVFNYLVDAYLIYSASVLAGNVVVRCLSGMAFPLFTTQMYDRLGINWASTLIAFLSLACAPLPILFYIYGERIRVKTKFGREANEIGQAMRRRLSGVEKSRAYEETTVGASPSGPSGV</sequence>
<evidence type="ECO:0000313" key="1">
    <source>
        <dbReference type="EMBL" id="KAJ9091785.1"/>
    </source>
</evidence>
<accession>A0ACC2UYP3</accession>
<protein>
    <submittedName>
        <fullName evidence="1">Uncharacterized protein</fullName>
    </submittedName>
</protein>
<evidence type="ECO:0000313" key="2">
    <source>
        <dbReference type="Proteomes" id="UP001227268"/>
    </source>
</evidence>
<gene>
    <name evidence="1" type="ORF">QFC21_007088</name>
</gene>
<organism evidence="1 2">
    <name type="scientific">Naganishia friedmannii</name>
    <dbReference type="NCBI Taxonomy" id="89922"/>
    <lineage>
        <taxon>Eukaryota</taxon>
        <taxon>Fungi</taxon>
        <taxon>Dikarya</taxon>
        <taxon>Basidiomycota</taxon>
        <taxon>Agaricomycotina</taxon>
        <taxon>Tremellomycetes</taxon>
        <taxon>Filobasidiales</taxon>
        <taxon>Filobasidiaceae</taxon>
        <taxon>Naganishia</taxon>
    </lineage>
</organism>
<name>A0ACC2UYP3_9TREE</name>
<proteinExistence type="predicted"/>
<dbReference type="EMBL" id="JASBWT010000046">
    <property type="protein sequence ID" value="KAJ9091785.1"/>
    <property type="molecule type" value="Genomic_DNA"/>
</dbReference>
<dbReference type="Proteomes" id="UP001227268">
    <property type="component" value="Unassembled WGS sequence"/>
</dbReference>
<comment type="caution">
    <text evidence="1">The sequence shown here is derived from an EMBL/GenBank/DDBJ whole genome shotgun (WGS) entry which is preliminary data.</text>
</comment>
<keyword evidence="2" id="KW-1185">Reference proteome</keyword>
<reference evidence="1" key="1">
    <citation type="submission" date="2023-04" db="EMBL/GenBank/DDBJ databases">
        <title>Draft Genome sequencing of Naganishia species isolated from polar environments using Oxford Nanopore Technology.</title>
        <authorList>
            <person name="Leo P."/>
            <person name="Venkateswaran K."/>
        </authorList>
    </citation>
    <scope>NUCLEOTIDE SEQUENCE</scope>
    <source>
        <strain evidence="1">MNA-CCFEE 5423</strain>
    </source>
</reference>